<dbReference type="EMBL" id="CACVBM020001261">
    <property type="protein sequence ID" value="CAA7042045.1"/>
    <property type="molecule type" value="Genomic_DNA"/>
</dbReference>
<comment type="caution">
    <text evidence="4">The sequence shown here is derived from an EMBL/GenBank/DDBJ whole genome shotgun (WGS) entry which is preliminary data.</text>
</comment>
<keyword evidence="5" id="KW-1185">Reference proteome</keyword>
<feature type="domain" description="DUF4283" evidence="2">
    <location>
        <begin position="38"/>
        <end position="112"/>
    </location>
</feature>
<feature type="compositionally biased region" description="Basic and acidic residues" evidence="1">
    <location>
        <begin position="445"/>
        <end position="459"/>
    </location>
</feature>
<evidence type="ECO:0008006" key="6">
    <source>
        <dbReference type="Google" id="ProtNLM"/>
    </source>
</evidence>
<name>A0A6D2JLR0_9BRAS</name>
<evidence type="ECO:0000259" key="3">
    <source>
        <dbReference type="Pfam" id="PF14392"/>
    </source>
</evidence>
<dbReference type="OrthoDB" id="1083658at2759"/>
<feature type="domain" description="Zinc knuckle CX2CX4HX4C" evidence="3">
    <location>
        <begin position="173"/>
        <end position="220"/>
    </location>
</feature>
<evidence type="ECO:0000313" key="4">
    <source>
        <dbReference type="EMBL" id="CAA7042045.1"/>
    </source>
</evidence>
<feature type="compositionally biased region" description="Basic residues" evidence="1">
    <location>
        <begin position="394"/>
        <end position="409"/>
    </location>
</feature>
<reference evidence="4" key="1">
    <citation type="submission" date="2020-01" db="EMBL/GenBank/DDBJ databases">
        <authorList>
            <person name="Mishra B."/>
        </authorList>
    </citation>
    <scope>NUCLEOTIDE SEQUENCE [LARGE SCALE GENOMIC DNA]</scope>
</reference>
<dbReference type="InterPro" id="IPR025558">
    <property type="entry name" value="DUF4283"/>
</dbReference>
<evidence type="ECO:0000259" key="2">
    <source>
        <dbReference type="Pfam" id="PF14111"/>
    </source>
</evidence>
<dbReference type="AlphaFoldDB" id="A0A6D2JLR0"/>
<feature type="region of interest" description="Disordered" evidence="1">
    <location>
        <begin position="346"/>
        <end position="419"/>
    </location>
</feature>
<sequence>MSAENLHEAIRSMSLSEDEPIDFPDSPSFRVFDENAISILGRLVNPDCQPMDKMIEDMPRVWRVYDRVRGIALSREKFQFIFQREEDLVTVLNDRPWSYNNWMMLIDRWIPTPPTDFLTSVDLWVRISRIPMNYYKLDTITWLARRVGEVLEVAYDPEASQKETYIRALVRLNIRDPAITTKPVNFPTGEKVIIEYDYEKLRKFCFHCHRLTHECPACPYLRGRISLPSTKQRLELTPVPTVTSNALVPVTESSPSVPPGFPPLFADLPAEERRMALQYVSHSDATERQERIMRVNQSIELERGSLKMPKVTYDLDKGKGHVFGFDQQSLDLVRENTVYGKPVISAPPPNFLAKTSSNLPDDQEGSSSSFPVNSTVFRIGMSSDRPSAGVNRSIAKRRKRPTRGKRQARAKATAASAPLLPEDGSLDILPISATRVDQPSLADPSLKRKDRVNAGDHSAKSLKTSSSTVASALKPLLPQ</sequence>
<proteinExistence type="predicted"/>
<organism evidence="4 5">
    <name type="scientific">Microthlaspi erraticum</name>
    <dbReference type="NCBI Taxonomy" id="1685480"/>
    <lineage>
        <taxon>Eukaryota</taxon>
        <taxon>Viridiplantae</taxon>
        <taxon>Streptophyta</taxon>
        <taxon>Embryophyta</taxon>
        <taxon>Tracheophyta</taxon>
        <taxon>Spermatophyta</taxon>
        <taxon>Magnoliopsida</taxon>
        <taxon>eudicotyledons</taxon>
        <taxon>Gunneridae</taxon>
        <taxon>Pentapetalae</taxon>
        <taxon>rosids</taxon>
        <taxon>malvids</taxon>
        <taxon>Brassicales</taxon>
        <taxon>Brassicaceae</taxon>
        <taxon>Coluteocarpeae</taxon>
        <taxon>Microthlaspi</taxon>
    </lineage>
</organism>
<dbReference type="Proteomes" id="UP000467841">
    <property type="component" value="Unassembled WGS sequence"/>
</dbReference>
<dbReference type="InterPro" id="IPR040256">
    <property type="entry name" value="At4g02000-like"/>
</dbReference>
<feature type="region of interest" description="Disordered" evidence="1">
    <location>
        <begin position="433"/>
        <end position="479"/>
    </location>
</feature>
<feature type="compositionally biased region" description="Polar residues" evidence="1">
    <location>
        <begin position="353"/>
        <end position="376"/>
    </location>
</feature>
<accession>A0A6D2JLR0</accession>
<evidence type="ECO:0000256" key="1">
    <source>
        <dbReference type="SAM" id="MobiDB-lite"/>
    </source>
</evidence>
<dbReference type="PANTHER" id="PTHR31286:SF178">
    <property type="entry name" value="DUF4283 DOMAIN-CONTAINING PROTEIN"/>
    <property type="match status" value="1"/>
</dbReference>
<feature type="compositionally biased region" description="Polar residues" evidence="1">
    <location>
        <begin position="461"/>
        <end position="470"/>
    </location>
</feature>
<dbReference type="PANTHER" id="PTHR31286">
    <property type="entry name" value="GLYCINE-RICH CELL WALL STRUCTURAL PROTEIN 1.8-LIKE"/>
    <property type="match status" value="1"/>
</dbReference>
<gene>
    <name evidence="4" type="ORF">MERR_LOCUS29280</name>
</gene>
<dbReference type="Pfam" id="PF14111">
    <property type="entry name" value="DUF4283"/>
    <property type="match status" value="1"/>
</dbReference>
<dbReference type="Pfam" id="PF14392">
    <property type="entry name" value="zf-CCHC_4"/>
    <property type="match status" value="1"/>
</dbReference>
<protein>
    <recommendedName>
        <fullName evidence="6">DUF4283 domain-containing protein</fullName>
    </recommendedName>
</protein>
<dbReference type="InterPro" id="IPR025836">
    <property type="entry name" value="Zn_knuckle_CX2CX4HX4C"/>
</dbReference>
<evidence type="ECO:0000313" key="5">
    <source>
        <dbReference type="Proteomes" id="UP000467841"/>
    </source>
</evidence>